<dbReference type="PANTHER" id="PTHR10434:SF66">
    <property type="entry name" value="PHOSPHOLIPID_GLYCEROL ACYLTRANSFERASE DOMAIN-CONTAINING PROTEIN"/>
    <property type="match status" value="1"/>
</dbReference>
<evidence type="ECO:0000256" key="4">
    <source>
        <dbReference type="SAM" id="Phobius"/>
    </source>
</evidence>
<organism evidence="6 7">
    <name type="scientific">Simiduia aestuariiviva</name>
    <dbReference type="NCBI Taxonomy" id="1510459"/>
    <lineage>
        <taxon>Bacteria</taxon>
        <taxon>Pseudomonadati</taxon>
        <taxon>Pseudomonadota</taxon>
        <taxon>Gammaproteobacteria</taxon>
        <taxon>Cellvibrionales</taxon>
        <taxon>Cellvibrionaceae</taxon>
        <taxon>Simiduia</taxon>
    </lineage>
</organism>
<accession>A0A839US00</accession>
<dbReference type="GO" id="GO:0006654">
    <property type="term" value="P:phosphatidic acid biosynthetic process"/>
    <property type="evidence" value="ECO:0007669"/>
    <property type="project" value="TreeGrafter"/>
</dbReference>
<evidence type="ECO:0000259" key="5">
    <source>
        <dbReference type="SMART" id="SM00563"/>
    </source>
</evidence>
<dbReference type="GO" id="GO:0003841">
    <property type="term" value="F:1-acylglycerol-3-phosphate O-acyltransferase activity"/>
    <property type="evidence" value="ECO:0007669"/>
    <property type="project" value="TreeGrafter"/>
</dbReference>
<keyword evidence="7" id="KW-1185">Reference proteome</keyword>
<feature type="domain" description="Phospholipid/glycerol acyltransferase" evidence="5">
    <location>
        <begin position="85"/>
        <end position="193"/>
    </location>
</feature>
<dbReference type="PANTHER" id="PTHR10434">
    <property type="entry name" value="1-ACYL-SN-GLYCEROL-3-PHOSPHATE ACYLTRANSFERASE"/>
    <property type="match status" value="1"/>
</dbReference>
<gene>
    <name evidence="6" type="ORF">FHS30_002468</name>
</gene>
<feature type="transmembrane region" description="Helical" evidence="4">
    <location>
        <begin position="12"/>
        <end position="37"/>
    </location>
</feature>
<sequence>MKRKLNWCWRLLATGFSFSVFGIGGLIVPLYAVPWLLLTAGGPTRERRARWLVHTHFRFFINMMRALGIMTYELKGLERLRAPGQLILANHPSLVDVVLLIGLLPQADCVVKGGLLRNPFMRTVIKLAGYIANDNPEQVLNDARASLSRGNSLIIFPEGTRSVPGQSLRLQRGAANVAVRLQLPIRPVVITVTPPTLTKHVPWYHIPPQGPFHMSLRVMPELAPGDFELQQDVPASLAARYLTKKLEHYFTEELTHYAGARART</sequence>
<dbReference type="SMART" id="SM00563">
    <property type="entry name" value="PlsC"/>
    <property type="match status" value="1"/>
</dbReference>
<evidence type="ECO:0000313" key="7">
    <source>
        <dbReference type="Proteomes" id="UP000559987"/>
    </source>
</evidence>
<name>A0A839US00_9GAMM</name>
<comment type="caution">
    <text evidence="6">The sequence shown here is derived from an EMBL/GenBank/DDBJ whole genome shotgun (WGS) entry which is preliminary data.</text>
</comment>
<evidence type="ECO:0000313" key="6">
    <source>
        <dbReference type="EMBL" id="MBB3169260.1"/>
    </source>
</evidence>
<dbReference type="SUPFAM" id="SSF69593">
    <property type="entry name" value="Glycerol-3-phosphate (1)-acyltransferase"/>
    <property type="match status" value="1"/>
</dbReference>
<dbReference type="Pfam" id="PF01553">
    <property type="entry name" value="Acyltransferase"/>
    <property type="match status" value="1"/>
</dbReference>
<dbReference type="AlphaFoldDB" id="A0A839US00"/>
<keyword evidence="4" id="KW-1133">Transmembrane helix</keyword>
<proteinExistence type="predicted"/>
<evidence type="ECO:0000256" key="2">
    <source>
        <dbReference type="ARBA" id="ARBA00022679"/>
    </source>
</evidence>
<reference evidence="6 7" key="1">
    <citation type="submission" date="2020-08" db="EMBL/GenBank/DDBJ databases">
        <title>Genomic Encyclopedia of Type Strains, Phase III (KMG-III): the genomes of soil and plant-associated and newly described type strains.</title>
        <authorList>
            <person name="Whitman W."/>
        </authorList>
    </citation>
    <scope>NUCLEOTIDE SEQUENCE [LARGE SCALE GENOMIC DNA]</scope>
    <source>
        <strain evidence="6 7">CECT 8571</strain>
    </source>
</reference>
<keyword evidence="4" id="KW-0472">Membrane</keyword>
<comment type="pathway">
    <text evidence="1">Lipid metabolism.</text>
</comment>
<evidence type="ECO:0000256" key="3">
    <source>
        <dbReference type="ARBA" id="ARBA00023315"/>
    </source>
</evidence>
<keyword evidence="3 6" id="KW-0012">Acyltransferase</keyword>
<keyword evidence="4" id="KW-0812">Transmembrane</keyword>
<dbReference type="CDD" id="cd07989">
    <property type="entry name" value="LPLAT_AGPAT-like"/>
    <property type="match status" value="1"/>
</dbReference>
<protein>
    <submittedName>
        <fullName evidence="6">1-acyl-sn-glycerol-3-phosphate acyltransferase</fullName>
    </submittedName>
</protein>
<evidence type="ECO:0000256" key="1">
    <source>
        <dbReference type="ARBA" id="ARBA00005189"/>
    </source>
</evidence>
<dbReference type="InterPro" id="IPR002123">
    <property type="entry name" value="Plipid/glycerol_acylTrfase"/>
</dbReference>
<dbReference type="EMBL" id="JACHXZ010000003">
    <property type="protein sequence ID" value="MBB3169260.1"/>
    <property type="molecule type" value="Genomic_DNA"/>
</dbReference>
<keyword evidence="2 6" id="KW-0808">Transferase</keyword>
<dbReference type="RefSeq" id="WP_183910741.1">
    <property type="nucleotide sequence ID" value="NZ_JACHXZ010000003.1"/>
</dbReference>
<dbReference type="Proteomes" id="UP000559987">
    <property type="component" value="Unassembled WGS sequence"/>
</dbReference>